<keyword evidence="2" id="KW-1185">Reference proteome</keyword>
<reference evidence="1" key="1">
    <citation type="submission" date="2022-04" db="EMBL/GenBank/DDBJ databases">
        <title>Jade perch genome.</title>
        <authorList>
            <person name="Chao B."/>
        </authorList>
    </citation>
    <scope>NUCLEOTIDE SEQUENCE</scope>
    <source>
        <strain evidence="1">CB-2022</strain>
    </source>
</reference>
<proteinExistence type="predicted"/>
<dbReference type="EMBL" id="CM041531">
    <property type="protein sequence ID" value="KAI3377786.1"/>
    <property type="molecule type" value="Genomic_DNA"/>
</dbReference>
<dbReference type="Proteomes" id="UP000831701">
    <property type="component" value="Chromosome 1"/>
</dbReference>
<name>A0ACB8XCC5_9TELE</name>
<gene>
    <name evidence="1" type="ORF">L3Q82_008931</name>
</gene>
<organism evidence="1 2">
    <name type="scientific">Scortum barcoo</name>
    <name type="common">barcoo grunter</name>
    <dbReference type="NCBI Taxonomy" id="214431"/>
    <lineage>
        <taxon>Eukaryota</taxon>
        <taxon>Metazoa</taxon>
        <taxon>Chordata</taxon>
        <taxon>Craniata</taxon>
        <taxon>Vertebrata</taxon>
        <taxon>Euteleostomi</taxon>
        <taxon>Actinopterygii</taxon>
        <taxon>Neopterygii</taxon>
        <taxon>Teleostei</taxon>
        <taxon>Neoteleostei</taxon>
        <taxon>Acanthomorphata</taxon>
        <taxon>Eupercaria</taxon>
        <taxon>Centrarchiformes</taxon>
        <taxon>Terapontoidei</taxon>
        <taxon>Terapontidae</taxon>
        <taxon>Scortum</taxon>
    </lineage>
</organism>
<protein>
    <submittedName>
        <fullName evidence="1">Uncharacterized protein</fullName>
    </submittedName>
</protein>
<comment type="caution">
    <text evidence="1">The sequence shown here is derived from an EMBL/GenBank/DDBJ whole genome shotgun (WGS) entry which is preliminary data.</text>
</comment>
<evidence type="ECO:0000313" key="2">
    <source>
        <dbReference type="Proteomes" id="UP000831701"/>
    </source>
</evidence>
<evidence type="ECO:0000313" key="1">
    <source>
        <dbReference type="EMBL" id="KAI3377786.1"/>
    </source>
</evidence>
<sequence length="1049" mass="114952">MSAPATGSPNMEVKVVSQEMALLSNIMAAYTFIADQPERTALVFLGGVCVGLFVTLCAIVFQIHCRADCHYGNSNHPHHRHRNRHHHRRHHSCPHHQAIENNPDSTAVVTSGGAGPAGDSESEDWDDTSDLSARRRRRFERALLNATMFTSAEENLKPARPVPLCSLLYRRYLFNGTGGDAGTRRLQQLEPGTRTARTGPAHRASSLQTGGSSSSVRHERLLCPPEQWRRLHAVLPSLRLRLYRISHRCGEDGTNGRGDGRTPGWGLVCPDSPPVYSSQRASDFTDGGMEGGRQSCRAQPERGVCLEEKRKGGSLLSVKPRWDAEQRSLIYCFVYYLWVGHNYCYAHLAGFTALFLLPGWGPQWLSYLWYLSDGRIRRKSLTWTHILHLGIFKRLWECMSLPDEDVYGEIMQQADVSALRLFEALVVTLPETLLQTYVLICTDIGIKSPASVCFAVCLLSLAWALVLYARACSLIRPGHLQMTPAAILCRLLWRVSMLGSRFAVLMLFTRIFKQWILGVIGVHWLGATFWMVSQQTDIICSTTRWRIFNLVLGAIHIFLFLNVKYGQSRCRMAGFYLAMFIENAFLLLASSWLFTMVSWDTVGIPAAVFCSFLIGVIALVLYYRFLHPKSFEIFQSIRHRGIGGACMERGSTLSLEEKVSPTFHRHATLSGGGTLMDLPVQWEGWKHHHWLLIRLALKTGDKSRIWSSYGEGGLAGLMGLSEEVHSPDDFHVPRIQPVQPQIPQISHPAPQPAPQPAPPQVKEVVQPPKPTPSSVIARPVRKAPPTTIHDLRRIPEIIPVQEVIPEETADEESSAPVSEEKGDEEFQSAAYGSPTPSSPQQGSLRHIDSNAATLTEASSSVGSLDIKTPGWSPERRSPLLIGSPEKKPALPGESSTTLYFSADAHSPSSGSYLGWGSELSPISSYRSPYRIREARFITSTPRLEPRPESPGLAPVVVIPATPGTTPGGSPGASTPAASTPGAQTPAASTPTASTPAASTPAASTPGASTPGASTPGASTPGAAIVPLTPVISHARKQMVQFVDSRERAV</sequence>
<accession>A0ACB8XCC5</accession>